<dbReference type="InterPro" id="IPR036388">
    <property type="entry name" value="WH-like_DNA-bd_sf"/>
</dbReference>
<dbReference type="InterPro" id="IPR007627">
    <property type="entry name" value="RNA_pol_sigma70_r2"/>
</dbReference>
<evidence type="ECO:0000313" key="10">
    <source>
        <dbReference type="Proteomes" id="UP000294508"/>
    </source>
</evidence>
<dbReference type="Gene3D" id="1.10.10.10">
    <property type="entry name" value="Winged helix-like DNA-binding domain superfamily/Winged helix DNA-binding domain"/>
    <property type="match status" value="1"/>
</dbReference>
<dbReference type="GO" id="GO:0006352">
    <property type="term" value="P:DNA-templated transcription initiation"/>
    <property type="evidence" value="ECO:0007669"/>
    <property type="project" value="InterPro"/>
</dbReference>
<dbReference type="RefSeq" id="WP_132210826.1">
    <property type="nucleotide sequence ID" value="NZ_SLWN01000007.1"/>
</dbReference>
<dbReference type="PROSITE" id="PS01063">
    <property type="entry name" value="SIGMA70_ECF"/>
    <property type="match status" value="1"/>
</dbReference>
<evidence type="ECO:0000259" key="7">
    <source>
        <dbReference type="Pfam" id="PF04542"/>
    </source>
</evidence>
<dbReference type="NCBIfam" id="TIGR02937">
    <property type="entry name" value="sigma70-ECF"/>
    <property type="match status" value="1"/>
</dbReference>
<dbReference type="InterPro" id="IPR013249">
    <property type="entry name" value="RNA_pol_sigma70_r4_t2"/>
</dbReference>
<keyword evidence="2 6" id="KW-0805">Transcription regulation</keyword>
<dbReference type="Pfam" id="PF08281">
    <property type="entry name" value="Sigma70_r4_2"/>
    <property type="match status" value="1"/>
</dbReference>
<dbReference type="Proteomes" id="UP000294508">
    <property type="component" value="Unassembled WGS sequence"/>
</dbReference>
<evidence type="ECO:0000259" key="8">
    <source>
        <dbReference type="Pfam" id="PF08281"/>
    </source>
</evidence>
<dbReference type="CDD" id="cd06171">
    <property type="entry name" value="Sigma70_r4"/>
    <property type="match status" value="1"/>
</dbReference>
<dbReference type="InterPro" id="IPR014284">
    <property type="entry name" value="RNA_pol_sigma-70_dom"/>
</dbReference>
<keyword evidence="4 6" id="KW-0238">DNA-binding</keyword>
<dbReference type="SUPFAM" id="SSF88659">
    <property type="entry name" value="Sigma3 and sigma4 domains of RNA polymerase sigma factors"/>
    <property type="match status" value="1"/>
</dbReference>
<evidence type="ECO:0000256" key="4">
    <source>
        <dbReference type="ARBA" id="ARBA00023125"/>
    </source>
</evidence>
<evidence type="ECO:0000256" key="5">
    <source>
        <dbReference type="ARBA" id="ARBA00023163"/>
    </source>
</evidence>
<dbReference type="AlphaFoldDB" id="A0A4R2HDN2"/>
<comment type="similarity">
    <text evidence="1 6">Belongs to the sigma-70 factor family. ECF subfamily.</text>
</comment>
<gene>
    <name evidence="9" type="ORF">EV652_10738</name>
</gene>
<keyword evidence="10" id="KW-1185">Reference proteome</keyword>
<dbReference type="GO" id="GO:0003677">
    <property type="term" value="F:DNA binding"/>
    <property type="evidence" value="ECO:0007669"/>
    <property type="project" value="UniProtKB-KW"/>
</dbReference>
<dbReference type="Pfam" id="PF04542">
    <property type="entry name" value="Sigma70_r2"/>
    <property type="match status" value="1"/>
</dbReference>
<dbReference type="EMBL" id="SLWN01000007">
    <property type="protein sequence ID" value="TCO26147.1"/>
    <property type="molecule type" value="Genomic_DNA"/>
</dbReference>
<evidence type="ECO:0000256" key="6">
    <source>
        <dbReference type="RuleBase" id="RU000716"/>
    </source>
</evidence>
<protein>
    <recommendedName>
        <fullName evidence="6">RNA polymerase sigma factor</fullName>
    </recommendedName>
</protein>
<dbReference type="PANTHER" id="PTHR43133">
    <property type="entry name" value="RNA POLYMERASE ECF-TYPE SIGMA FACTO"/>
    <property type="match status" value="1"/>
</dbReference>
<dbReference type="Gene3D" id="1.10.1740.10">
    <property type="match status" value="1"/>
</dbReference>
<dbReference type="OrthoDB" id="5243766at2"/>
<comment type="caution">
    <text evidence="9">The sequence shown here is derived from an EMBL/GenBank/DDBJ whole genome shotgun (WGS) entry which is preliminary data.</text>
</comment>
<dbReference type="PANTHER" id="PTHR43133:SF62">
    <property type="entry name" value="RNA POLYMERASE SIGMA FACTOR SIGZ"/>
    <property type="match status" value="1"/>
</dbReference>
<accession>A0A4R2HDN2</accession>
<dbReference type="InterPro" id="IPR039425">
    <property type="entry name" value="RNA_pol_sigma-70-like"/>
</dbReference>
<dbReference type="InterPro" id="IPR013324">
    <property type="entry name" value="RNA_pol_sigma_r3/r4-like"/>
</dbReference>
<proteinExistence type="inferred from homology"/>
<name>A0A4R2HDN2_9ACTN</name>
<sequence length="186" mass="20840">MTTIAGEPSPAEIAKGFAEGREESLAAAYRRWSRLVYTLAIRALGDQHDAEDVTQQVFVSAWRSRQTFDPASGSLGSWLTGITRHRIADRLEARSRDRRNAAAVGESLAPQPVADDQLVDRVLLADELDRIDEPRRTILRLAFYDDQTYPQIAARLNLPLGTVKSHARRGLLYLRERLKEVNSDAS</sequence>
<dbReference type="InterPro" id="IPR013325">
    <property type="entry name" value="RNA_pol_sigma_r2"/>
</dbReference>
<evidence type="ECO:0000256" key="3">
    <source>
        <dbReference type="ARBA" id="ARBA00023082"/>
    </source>
</evidence>
<feature type="domain" description="RNA polymerase sigma factor 70 region 4 type 2" evidence="8">
    <location>
        <begin position="123"/>
        <end position="172"/>
    </location>
</feature>
<keyword evidence="3 6" id="KW-0731">Sigma factor</keyword>
<keyword evidence="5 6" id="KW-0804">Transcription</keyword>
<dbReference type="SUPFAM" id="SSF88946">
    <property type="entry name" value="Sigma2 domain of RNA polymerase sigma factors"/>
    <property type="match status" value="1"/>
</dbReference>
<feature type="domain" description="RNA polymerase sigma-70 region 2" evidence="7">
    <location>
        <begin position="29"/>
        <end position="96"/>
    </location>
</feature>
<reference evidence="9 10" key="1">
    <citation type="journal article" date="2015" name="Stand. Genomic Sci.">
        <title>Genomic Encyclopedia of Bacterial and Archaeal Type Strains, Phase III: the genomes of soil and plant-associated and newly described type strains.</title>
        <authorList>
            <person name="Whitman W.B."/>
            <person name="Woyke T."/>
            <person name="Klenk H.P."/>
            <person name="Zhou Y."/>
            <person name="Lilburn T.G."/>
            <person name="Beck B.J."/>
            <person name="De Vos P."/>
            <person name="Vandamme P."/>
            <person name="Eisen J.A."/>
            <person name="Garrity G."/>
            <person name="Hugenholtz P."/>
            <person name="Kyrpides N.C."/>
        </authorList>
    </citation>
    <scope>NUCLEOTIDE SEQUENCE [LARGE SCALE GENOMIC DNA]</scope>
    <source>
        <strain evidence="9 10">VKM Ac-2572</strain>
    </source>
</reference>
<organism evidence="9 10">
    <name type="scientific">Kribbella steppae</name>
    <dbReference type="NCBI Taxonomy" id="2512223"/>
    <lineage>
        <taxon>Bacteria</taxon>
        <taxon>Bacillati</taxon>
        <taxon>Actinomycetota</taxon>
        <taxon>Actinomycetes</taxon>
        <taxon>Propionibacteriales</taxon>
        <taxon>Kribbellaceae</taxon>
        <taxon>Kribbella</taxon>
    </lineage>
</organism>
<dbReference type="InterPro" id="IPR000838">
    <property type="entry name" value="RNA_pol_sigma70_ECF_CS"/>
</dbReference>
<dbReference type="GO" id="GO:0016987">
    <property type="term" value="F:sigma factor activity"/>
    <property type="evidence" value="ECO:0007669"/>
    <property type="project" value="UniProtKB-KW"/>
</dbReference>
<evidence type="ECO:0000256" key="2">
    <source>
        <dbReference type="ARBA" id="ARBA00023015"/>
    </source>
</evidence>
<evidence type="ECO:0000313" key="9">
    <source>
        <dbReference type="EMBL" id="TCO26147.1"/>
    </source>
</evidence>
<evidence type="ECO:0000256" key="1">
    <source>
        <dbReference type="ARBA" id="ARBA00010641"/>
    </source>
</evidence>